<organism evidence="1">
    <name type="scientific">Candidatus Methanogaster sp. ANME-2c ERB4</name>
    <dbReference type="NCBI Taxonomy" id="2759911"/>
    <lineage>
        <taxon>Archaea</taxon>
        <taxon>Methanobacteriati</taxon>
        <taxon>Methanobacteriota</taxon>
        <taxon>Stenosarchaea group</taxon>
        <taxon>Methanomicrobia</taxon>
        <taxon>Methanosarcinales</taxon>
        <taxon>ANME-2 cluster</taxon>
        <taxon>Candidatus Methanogasteraceae</taxon>
        <taxon>Candidatus Methanogaster</taxon>
    </lineage>
</organism>
<accession>A0A7G9Y072</accession>
<dbReference type="AlphaFoldDB" id="A0A7G9Y072"/>
<name>A0A7G9Y072_9EURY</name>
<reference evidence="1" key="1">
    <citation type="submission" date="2020-06" db="EMBL/GenBank/DDBJ databases">
        <title>Unique genomic features of the anaerobic methanotrophic archaea.</title>
        <authorList>
            <person name="Chadwick G.L."/>
            <person name="Skennerton C.T."/>
            <person name="Laso-Perez R."/>
            <person name="Leu A.O."/>
            <person name="Speth D.R."/>
            <person name="Yu H."/>
            <person name="Morgan-Lang C."/>
            <person name="Hatzenpichler R."/>
            <person name="Goudeau D."/>
            <person name="Malmstrom R."/>
            <person name="Brazelton W.J."/>
            <person name="Woyke T."/>
            <person name="Hallam S.J."/>
            <person name="Tyson G.W."/>
            <person name="Wegener G."/>
            <person name="Boetius A."/>
            <person name="Orphan V."/>
        </authorList>
    </citation>
    <scope>NUCLEOTIDE SEQUENCE</scope>
</reference>
<gene>
    <name evidence="1" type="ORF">EGIHLHMO_00003</name>
</gene>
<evidence type="ECO:0000313" key="1">
    <source>
        <dbReference type="EMBL" id="QNO41406.1"/>
    </source>
</evidence>
<protein>
    <submittedName>
        <fullName evidence="1">Uncharacterized protein</fullName>
    </submittedName>
</protein>
<sequence length="104" mass="10923">MYPFRYWSSLIMPSATFSSNASSSIFLRSLTAATASGSTSLSGSILRGSPAALATAFAACSSGDRTNLLASSIAVTSLVCAFEVVFDISLMRVLAFAVWYADCR</sequence>
<proteinExistence type="predicted"/>
<dbReference type="EMBL" id="MT630635">
    <property type="protein sequence ID" value="QNO41406.1"/>
    <property type="molecule type" value="Genomic_DNA"/>
</dbReference>